<feature type="transmembrane region" description="Helical" evidence="1">
    <location>
        <begin position="95"/>
        <end position="117"/>
    </location>
</feature>
<dbReference type="Pfam" id="PF10067">
    <property type="entry name" value="DUF2306"/>
    <property type="match status" value="1"/>
</dbReference>
<feature type="transmembrane region" description="Helical" evidence="1">
    <location>
        <begin position="162"/>
        <end position="181"/>
    </location>
</feature>
<keyword evidence="1" id="KW-0812">Transmembrane</keyword>
<evidence type="ECO:0000256" key="1">
    <source>
        <dbReference type="SAM" id="Phobius"/>
    </source>
</evidence>
<sequence length="294" mass="32246">MEKYGVGSRSSINAWRKTMNDAVLSPTLLRSFDTRRAVRLAVTTWFGIAAIGHAIFLAYILAVFYPPIAQSGLQGLQGLEHLPAGFREGDTLGNLAAVFHVLLAAIVIGGGPLQLIPAVRRYASGFHRWLGRSYLLAAVISSVGGLYMIWTRHSLGDVVAQITISIDGVLILLFAFLALRNAMAGRFVEHRRWALRLFLVASAVWFFRVALMGWATLTGGWGIDWESFTGPFLSALGVGQYLIPLAMLEWYFHCQTREAGQGAQLAFVSTLVPLTVFMAIGIFAATMGMWLPRI</sequence>
<name>A0AA89TKZ1_9GAMM</name>
<dbReference type="InterPro" id="IPR018750">
    <property type="entry name" value="DUF2306_membrane"/>
</dbReference>
<evidence type="ECO:0000313" key="2">
    <source>
        <dbReference type="EMBL" id="MBB5210506.1"/>
    </source>
</evidence>
<gene>
    <name evidence="2" type="ORF">HNQ53_000694</name>
</gene>
<reference evidence="2 3" key="1">
    <citation type="submission" date="2020-08" db="EMBL/GenBank/DDBJ databases">
        <title>Genomic Encyclopedia of Type Strains, Phase IV (KMG-IV): sequencing the most valuable type-strain genomes for metagenomic binning, comparative biology and taxonomic classification.</title>
        <authorList>
            <person name="Goeker M."/>
        </authorList>
    </citation>
    <scope>NUCLEOTIDE SEQUENCE [LARGE SCALE GENOMIC DNA]</scope>
    <source>
        <strain evidence="2 3">DSM 11525</strain>
    </source>
</reference>
<feature type="transmembrane region" description="Helical" evidence="1">
    <location>
        <begin position="40"/>
        <end position="65"/>
    </location>
</feature>
<proteinExistence type="predicted"/>
<keyword evidence="1" id="KW-1133">Transmembrane helix</keyword>
<feature type="transmembrane region" description="Helical" evidence="1">
    <location>
        <begin position="129"/>
        <end position="150"/>
    </location>
</feature>
<dbReference type="EMBL" id="JACHHR010000001">
    <property type="protein sequence ID" value="MBB5210506.1"/>
    <property type="molecule type" value="Genomic_DNA"/>
</dbReference>
<keyword evidence="1" id="KW-0472">Membrane</keyword>
<feature type="transmembrane region" description="Helical" evidence="1">
    <location>
        <begin position="193"/>
        <end position="212"/>
    </location>
</feature>
<dbReference type="RefSeq" id="WP_237567891.1">
    <property type="nucleotide sequence ID" value="NZ_CP047491.1"/>
</dbReference>
<feature type="transmembrane region" description="Helical" evidence="1">
    <location>
        <begin position="232"/>
        <end position="253"/>
    </location>
</feature>
<comment type="caution">
    <text evidence="2">The sequence shown here is derived from an EMBL/GenBank/DDBJ whole genome shotgun (WGS) entry which is preliminary data.</text>
</comment>
<evidence type="ECO:0008006" key="4">
    <source>
        <dbReference type="Google" id="ProtNLM"/>
    </source>
</evidence>
<dbReference type="Proteomes" id="UP000563601">
    <property type="component" value="Unassembled WGS sequence"/>
</dbReference>
<dbReference type="AlphaFoldDB" id="A0AA89TKZ1"/>
<feature type="transmembrane region" description="Helical" evidence="1">
    <location>
        <begin position="265"/>
        <end position="291"/>
    </location>
</feature>
<evidence type="ECO:0000313" key="3">
    <source>
        <dbReference type="Proteomes" id="UP000563601"/>
    </source>
</evidence>
<protein>
    <recommendedName>
        <fullName evidence="4">DUF2306 domain-containing protein</fullName>
    </recommendedName>
</protein>
<accession>A0AA89TKZ1</accession>
<organism evidence="2 3">
    <name type="scientific">Microbulbifer hydrolyticus</name>
    <dbReference type="NCBI Taxonomy" id="48074"/>
    <lineage>
        <taxon>Bacteria</taxon>
        <taxon>Pseudomonadati</taxon>
        <taxon>Pseudomonadota</taxon>
        <taxon>Gammaproteobacteria</taxon>
        <taxon>Cellvibrionales</taxon>
        <taxon>Microbulbiferaceae</taxon>
        <taxon>Microbulbifer</taxon>
    </lineage>
</organism>